<keyword evidence="2" id="KW-1185">Reference proteome</keyword>
<evidence type="ECO:0000313" key="2">
    <source>
        <dbReference type="Proteomes" id="UP000185746"/>
    </source>
</evidence>
<proteinExistence type="predicted"/>
<dbReference type="AlphaFoldDB" id="A0A1D8JGC3"/>
<dbReference type="PROSITE" id="PS51257">
    <property type="entry name" value="PROKAR_LIPOPROTEIN"/>
    <property type="match status" value="1"/>
</dbReference>
<name>A0A1D8JGC3_9BACL</name>
<dbReference type="Proteomes" id="UP000185746">
    <property type="component" value="Chromosome"/>
</dbReference>
<dbReference type="KEGG" id="surl:BI350_09545"/>
<sequence length="113" mass="13003">MLKRKLILIGVLLLLLTGCSKVTGHSYFNDHISTIEEHLEFAEWSFLVEQANNLKTLYDNQQWKLQLLGDEGEYEGLNESIHRLIKATEQQDTTQAKLELATIKVIINDIYSL</sequence>
<dbReference type="InterPro" id="IPR025373">
    <property type="entry name" value="DUF4363"/>
</dbReference>
<dbReference type="Pfam" id="PF14276">
    <property type="entry name" value="DUF4363"/>
    <property type="match status" value="1"/>
</dbReference>
<reference evidence="1 2" key="1">
    <citation type="submission" date="2016-09" db="EMBL/GenBank/DDBJ databases">
        <title>Complete genome sequence of the Lysinibacillus sphaericus LMG 22257, a specie of Bacillus with ureolytic activity that can effectively biodeposit calcium carbonate.</title>
        <authorList>
            <person name="Yan W."/>
        </authorList>
    </citation>
    <scope>NUCLEOTIDE SEQUENCE [LARGE SCALE GENOMIC DNA]</scope>
    <source>
        <strain evidence="1 2">LMG 22257</strain>
    </source>
</reference>
<protein>
    <recommendedName>
        <fullName evidence="3">DUF4363 domain-containing protein</fullName>
    </recommendedName>
</protein>
<evidence type="ECO:0000313" key="1">
    <source>
        <dbReference type="EMBL" id="AOV07748.1"/>
    </source>
</evidence>
<dbReference type="EMBL" id="CP017560">
    <property type="protein sequence ID" value="AOV07748.1"/>
    <property type="molecule type" value="Genomic_DNA"/>
</dbReference>
<gene>
    <name evidence="1" type="ORF">BI350_09545</name>
</gene>
<accession>A0A1D8JGC3</accession>
<organism evidence="1 2">
    <name type="scientific">Sporosarcina ureilytica</name>
    <dbReference type="NCBI Taxonomy" id="298596"/>
    <lineage>
        <taxon>Bacteria</taxon>
        <taxon>Bacillati</taxon>
        <taxon>Bacillota</taxon>
        <taxon>Bacilli</taxon>
        <taxon>Bacillales</taxon>
        <taxon>Caryophanaceae</taxon>
        <taxon>Sporosarcina</taxon>
    </lineage>
</organism>
<evidence type="ECO:0008006" key="3">
    <source>
        <dbReference type="Google" id="ProtNLM"/>
    </source>
</evidence>
<dbReference type="RefSeq" id="WP_075527889.1">
    <property type="nucleotide sequence ID" value="NZ_CP017560.1"/>
</dbReference>